<feature type="repeat" description="TPR" evidence="3">
    <location>
        <begin position="682"/>
        <end position="715"/>
    </location>
</feature>
<dbReference type="InterPro" id="IPR019734">
    <property type="entry name" value="TPR_rpt"/>
</dbReference>
<dbReference type="Pfam" id="PF00515">
    <property type="entry name" value="TPR_1"/>
    <property type="match status" value="1"/>
</dbReference>
<feature type="repeat" description="TPR" evidence="3">
    <location>
        <begin position="580"/>
        <end position="613"/>
    </location>
</feature>
<evidence type="ECO:0000256" key="3">
    <source>
        <dbReference type="PROSITE-ProRule" id="PRU00339"/>
    </source>
</evidence>
<dbReference type="InterPro" id="IPR027417">
    <property type="entry name" value="P-loop_NTPase"/>
</dbReference>
<dbReference type="Pfam" id="PF13432">
    <property type="entry name" value="TPR_16"/>
    <property type="match status" value="1"/>
</dbReference>
<keyword evidence="2 3" id="KW-0802">TPR repeat</keyword>
<keyword evidence="5" id="KW-1185">Reference proteome</keyword>
<feature type="repeat" description="TPR" evidence="3">
    <location>
        <begin position="546"/>
        <end position="579"/>
    </location>
</feature>
<dbReference type="SUPFAM" id="SSF48452">
    <property type="entry name" value="TPR-like"/>
    <property type="match status" value="1"/>
</dbReference>
<feature type="repeat" description="TPR" evidence="3">
    <location>
        <begin position="716"/>
        <end position="749"/>
    </location>
</feature>
<feature type="repeat" description="TPR" evidence="3">
    <location>
        <begin position="614"/>
        <end position="647"/>
    </location>
</feature>
<evidence type="ECO:0000313" key="4">
    <source>
        <dbReference type="EMBL" id="BCL29738.1"/>
    </source>
</evidence>
<dbReference type="Gene3D" id="1.25.40.10">
    <property type="entry name" value="Tetratricopeptide repeat domain"/>
    <property type="match status" value="2"/>
</dbReference>
<gene>
    <name evidence="4" type="ORF">GCM10017557_45970</name>
</gene>
<evidence type="ECO:0000256" key="2">
    <source>
        <dbReference type="ARBA" id="ARBA00022803"/>
    </source>
</evidence>
<dbReference type="KEGG" id="sgm:GCM10017557_45970"/>
<dbReference type="PROSITE" id="PS50293">
    <property type="entry name" value="TPR_REGION"/>
    <property type="match status" value="1"/>
</dbReference>
<keyword evidence="1" id="KW-0677">Repeat</keyword>
<dbReference type="PROSITE" id="PS50005">
    <property type="entry name" value="TPR"/>
    <property type="match status" value="5"/>
</dbReference>
<accession>A0A7G1P2W4</accession>
<dbReference type="EMBL" id="AP023440">
    <property type="protein sequence ID" value="BCL29738.1"/>
    <property type="molecule type" value="Genomic_DNA"/>
</dbReference>
<dbReference type="GO" id="GO:0046813">
    <property type="term" value="P:receptor-mediated virion attachment to host cell"/>
    <property type="evidence" value="ECO:0007669"/>
    <property type="project" value="TreeGrafter"/>
</dbReference>
<dbReference type="PANTHER" id="PTHR44858">
    <property type="entry name" value="TETRATRICOPEPTIDE REPEAT PROTEIN 6"/>
    <property type="match status" value="1"/>
</dbReference>
<dbReference type="InterPro" id="IPR050498">
    <property type="entry name" value="Ycf3"/>
</dbReference>
<organism evidence="4 5">
    <name type="scientific">Streptomyces aurantiacus</name>
    <dbReference type="NCBI Taxonomy" id="47760"/>
    <lineage>
        <taxon>Bacteria</taxon>
        <taxon>Bacillati</taxon>
        <taxon>Actinomycetota</taxon>
        <taxon>Actinomycetes</taxon>
        <taxon>Kitasatosporales</taxon>
        <taxon>Streptomycetaceae</taxon>
        <taxon>Streptomyces</taxon>
        <taxon>Streptomyces aurantiacus group</taxon>
    </lineage>
</organism>
<name>A0A7G1P2W4_9ACTN</name>
<dbReference type="GO" id="GO:0009279">
    <property type="term" value="C:cell outer membrane"/>
    <property type="evidence" value="ECO:0007669"/>
    <property type="project" value="TreeGrafter"/>
</dbReference>
<evidence type="ECO:0000313" key="5">
    <source>
        <dbReference type="Proteomes" id="UP000516444"/>
    </source>
</evidence>
<sequence>MGAAGGQWAAGGSKDMSLQDIIKRRQQADFVGREERLIEFRTNLGLPVVDRRFLFNIHGDAGVGKTFLMNQLRRIAEQHGAFCGYIDESSYGVPEALASLAADLAQGGARLTRFERRYAAYRRRRHELDADPDTPAGLSETFTKGALQVGLHSAKMLPILGVAAEVVDVAAAAEQIDRLRVFVGQKFRNHDDAQLVLSPAEALTPVFLEDLCTLAKRKTVALFFDTYERTEWFLDTWLLDLFAARYGDLPADLVITVAGRSALDGNHWTSYHSIIADVPLTSFTDAEGRTFLARQNVTGDRVVEVILQLSGRLPLLVAMLAEGRPDNPADVGDRTGDAVERFLKWEPDGRRRATALAGALPRRLNEDVLAAACDADDDRSELFEWLRTQPFLAETAGVWQYHDVVRMPMLRLQRNRSPQRWRKQHRRLVEYYRTERAALGLSDDNGWLDTTWQDYHLEETYHALCADSAAALPDALNHAVFALSDSTPTARRWVDTMVAAGRDSDSRLVQTWGERLTRILPDEHSDEIAFLTALIDYAELEPAAYEKALQLRGDEHRLSGQFDQALADFERALELDQESPKALAGRGEVYRLMNRYDHALADFTRAIELDPQYVWAIASRAYLHWRMGRHEVALADFTRAINLNPGYHWSITLRGDMYRRLGRSERTLALAQRTGGFDVNDAFTILGRGEVFWLMGRYEEALSEFNRIIEREPNFSRAISNRAETYFLMGRYDHAVIDLDRAIELDPGSSFPQYLRGVVLVAQGHADRGYLDIQEAVVLAQREMRDEPAEVLHSCHLAIYRAALGDWAEARELLLDFLGQSQTPWFATHALFDLRELSQLPGVSQQRVQELIRLVEQHGVAED</sequence>
<dbReference type="PANTHER" id="PTHR44858:SF1">
    <property type="entry name" value="UDP-N-ACETYLGLUCOSAMINE--PEPTIDE N-ACETYLGLUCOSAMINYLTRANSFERASE SPINDLY-RELATED"/>
    <property type="match status" value="1"/>
</dbReference>
<dbReference type="InterPro" id="IPR011990">
    <property type="entry name" value="TPR-like_helical_dom_sf"/>
</dbReference>
<dbReference type="Proteomes" id="UP000516444">
    <property type="component" value="Chromosome"/>
</dbReference>
<dbReference type="AlphaFoldDB" id="A0A7G1P2W4"/>
<dbReference type="Pfam" id="PF13181">
    <property type="entry name" value="TPR_8"/>
    <property type="match status" value="2"/>
</dbReference>
<dbReference type="SUPFAM" id="SSF52540">
    <property type="entry name" value="P-loop containing nucleoside triphosphate hydrolases"/>
    <property type="match status" value="1"/>
</dbReference>
<dbReference type="SMART" id="SM00028">
    <property type="entry name" value="TPR"/>
    <property type="match status" value="5"/>
</dbReference>
<evidence type="ECO:0000256" key="1">
    <source>
        <dbReference type="ARBA" id="ARBA00022737"/>
    </source>
</evidence>
<protein>
    <submittedName>
        <fullName evidence="4">Uncharacterized protein</fullName>
    </submittedName>
</protein>
<reference evidence="4 5" key="1">
    <citation type="journal article" date="2014" name="Int. J. Syst. Evol. Microbiol.">
        <title>Complete genome sequence of Corynebacterium casei LMG S-19264T (=DSM 44701T), isolated from a smear-ripened cheese.</title>
        <authorList>
            <consortium name="US DOE Joint Genome Institute (JGI-PGF)"/>
            <person name="Walter F."/>
            <person name="Albersmeier A."/>
            <person name="Kalinowski J."/>
            <person name="Ruckert C."/>
        </authorList>
    </citation>
    <scope>NUCLEOTIDE SEQUENCE [LARGE SCALE GENOMIC DNA]</scope>
    <source>
        <strain evidence="4 5">JCM 4677</strain>
    </source>
</reference>
<proteinExistence type="predicted"/>